<keyword evidence="2" id="KW-1185">Reference proteome</keyword>
<dbReference type="PANTHER" id="PTHR47331:SF1">
    <property type="entry name" value="GAG-LIKE PROTEIN"/>
    <property type="match status" value="1"/>
</dbReference>
<dbReference type="InterPro" id="IPR041588">
    <property type="entry name" value="Integrase_H2C2"/>
</dbReference>
<reference evidence="3" key="1">
    <citation type="submission" date="2019-12" db="UniProtKB">
        <authorList>
            <consortium name="WormBaseParasite"/>
        </authorList>
    </citation>
    <scope>IDENTIFICATION</scope>
</reference>
<sequence>MASAIARELRLSLNVITFWTDSTVVLHWLKASRRRFSTFVENRLTEILDIVNSTQWRFVPGTENPADLLTRGIKPHMLERSSWFHGPTFLEKAPSTWPAEPTEAEYVPIEDLEIVHLSRYTCVHEEPPDDIILQLIHRISRLHHLVRVVAQIRRAVSIFRSSKAPGLVSVISNKELIDAWNTCLRSVQGHCFSFEVDRLTRNQPLAQNSRLHALNPFMDNDGILRVGGRLHLSHLPFEAKHPPIMPSKRDLSTMLIKRAHADRGHSGVEDTMAEVRSRAWIINLRTRVRHVLLKCVVCRKQIGTPPKSPFAWLPKVRVQKPLQAFANTGLDYFGPFLVSVRRSSVKRWICLFTCLATRAVHLEVCYSLDADSFLAAFRRFTARRGTPAMCISDNGTNFVAGNRTLREGVKKLNDSNVEEFMASKNIKWHFNPPNAPNFGGSWERLIGCAKRALATVLNGRSVGEEVFHTVVVEVEGLLNSRPLTHVSADSRDEEPLTPNHFLLGRPYASIPPYLFKEGTTISRKRWETSQIMVDHFWRRWMREYLPFIASLRKCQRSKEKFDEGDVVLIVDINNPGGVWPMGKIIKTFPGPDGLVRVVDVQCSRGILRRPLSRLIKLTSPVSGTLETAREDVVA</sequence>
<proteinExistence type="predicted"/>
<dbReference type="AlphaFoldDB" id="A0A5S6QG61"/>
<dbReference type="InterPro" id="IPR012337">
    <property type="entry name" value="RNaseH-like_sf"/>
</dbReference>
<dbReference type="SUPFAM" id="SSF53098">
    <property type="entry name" value="Ribonuclease H-like"/>
    <property type="match status" value="1"/>
</dbReference>
<evidence type="ECO:0000313" key="2">
    <source>
        <dbReference type="Proteomes" id="UP000046395"/>
    </source>
</evidence>
<evidence type="ECO:0000313" key="3">
    <source>
        <dbReference type="WBParaSite" id="TMUE_2000006115.1"/>
    </source>
</evidence>
<dbReference type="InterPro" id="IPR001584">
    <property type="entry name" value="Integrase_cat-core"/>
</dbReference>
<name>A0A5S6QG61_TRIMR</name>
<dbReference type="Proteomes" id="UP000046395">
    <property type="component" value="Unassembled WGS sequence"/>
</dbReference>
<protein>
    <submittedName>
        <fullName evidence="3">Integrase catalytic domain-containing protein</fullName>
    </submittedName>
</protein>
<dbReference type="Gene3D" id="1.10.340.70">
    <property type="match status" value="1"/>
</dbReference>
<dbReference type="PROSITE" id="PS50994">
    <property type="entry name" value="INTEGRASE"/>
    <property type="match status" value="1"/>
</dbReference>
<feature type="domain" description="Integrase catalytic" evidence="1">
    <location>
        <begin position="317"/>
        <end position="506"/>
    </location>
</feature>
<dbReference type="PANTHER" id="PTHR47331">
    <property type="entry name" value="PHD-TYPE DOMAIN-CONTAINING PROTEIN"/>
    <property type="match status" value="1"/>
</dbReference>
<dbReference type="STRING" id="70415.A0A5S6QG61"/>
<evidence type="ECO:0000259" key="1">
    <source>
        <dbReference type="PROSITE" id="PS50994"/>
    </source>
</evidence>
<dbReference type="InterPro" id="IPR036397">
    <property type="entry name" value="RNaseH_sf"/>
</dbReference>
<dbReference type="InterPro" id="IPR040676">
    <property type="entry name" value="DUF5641"/>
</dbReference>
<dbReference type="GO" id="GO:0003676">
    <property type="term" value="F:nucleic acid binding"/>
    <property type="evidence" value="ECO:0007669"/>
    <property type="project" value="InterPro"/>
</dbReference>
<dbReference type="Gene3D" id="3.30.420.10">
    <property type="entry name" value="Ribonuclease H-like superfamily/Ribonuclease H"/>
    <property type="match status" value="1"/>
</dbReference>
<dbReference type="Pfam" id="PF18701">
    <property type="entry name" value="DUF5641"/>
    <property type="match status" value="1"/>
</dbReference>
<accession>A0A5S6QG61</accession>
<dbReference type="Pfam" id="PF17921">
    <property type="entry name" value="Integrase_H2C2"/>
    <property type="match status" value="1"/>
</dbReference>
<dbReference type="WBParaSite" id="TMUE_2000006115.1">
    <property type="protein sequence ID" value="TMUE_2000006115.1"/>
    <property type="gene ID" value="WBGene00299478"/>
</dbReference>
<organism evidence="2 3">
    <name type="scientific">Trichuris muris</name>
    <name type="common">Mouse whipworm</name>
    <dbReference type="NCBI Taxonomy" id="70415"/>
    <lineage>
        <taxon>Eukaryota</taxon>
        <taxon>Metazoa</taxon>
        <taxon>Ecdysozoa</taxon>
        <taxon>Nematoda</taxon>
        <taxon>Enoplea</taxon>
        <taxon>Dorylaimia</taxon>
        <taxon>Trichinellida</taxon>
        <taxon>Trichuridae</taxon>
        <taxon>Trichuris</taxon>
    </lineage>
</organism>
<dbReference type="GO" id="GO:0015074">
    <property type="term" value="P:DNA integration"/>
    <property type="evidence" value="ECO:0007669"/>
    <property type="project" value="InterPro"/>
</dbReference>